<reference evidence="8" key="1">
    <citation type="submission" date="2009-10" db="EMBL/GenBank/DDBJ databases">
        <title>Diversity of trophic interactions inside an arsenic-rich microbial ecosystem.</title>
        <authorList>
            <person name="Bertin P.N."/>
            <person name="Heinrich-Salmeron A."/>
            <person name="Pelletier E."/>
            <person name="Goulhen-Chollet F."/>
            <person name="Arsene-Ploetze F."/>
            <person name="Gallien S."/>
            <person name="Calteau A."/>
            <person name="Vallenet D."/>
            <person name="Casiot C."/>
            <person name="Chane-Woon-Ming B."/>
            <person name="Giloteaux L."/>
            <person name="Barakat M."/>
            <person name="Bonnefoy V."/>
            <person name="Bruneel O."/>
            <person name="Chandler M."/>
            <person name="Cleiss J."/>
            <person name="Duran R."/>
            <person name="Elbaz-Poulichet F."/>
            <person name="Fonknechten N."/>
            <person name="Lauga B."/>
            <person name="Mornico D."/>
            <person name="Ortet P."/>
            <person name="Schaeffer C."/>
            <person name="Siguier P."/>
            <person name="Alexander Thil Smith A."/>
            <person name="Van Dorsselaer A."/>
            <person name="Weissenbach J."/>
            <person name="Medigue C."/>
            <person name="Le Paslier D."/>
        </authorList>
    </citation>
    <scope>NUCLEOTIDE SEQUENCE</scope>
</reference>
<evidence type="ECO:0000256" key="1">
    <source>
        <dbReference type="ARBA" id="ARBA00010914"/>
    </source>
</evidence>
<dbReference type="PROSITE" id="PS51085">
    <property type="entry name" value="2FE2S_FER_2"/>
    <property type="match status" value="1"/>
</dbReference>
<dbReference type="PANTHER" id="PTHR23426">
    <property type="entry name" value="FERREDOXIN/ADRENODOXIN"/>
    <property type="match status" value="1"/>
</dbReference>
<evidence type="ECO:0000256" key="4">
    <source>
        <dbReference type="ARBA" id="ARBA00023004"/>
    </source>
</evidence>
<comment type="caution">
    <text evidence="8">The sequence shown here is derived from an EMBL/GenBank/DDBJ whole genome shotgun (WGS) entry which is preliminary data.</text>
</comment>
<dbReference type="Pfam" id="PF00111">
    <property type="entry name" value="Fer2"/>
    <property type="match status" value="1"/>
</dbReference>
<dbReference type="InterPro" id="IPR012675">
    <property type="entry name" value="Beta-grasp_dom_sf"/>
</dbReference>
<keyword evidence="2" id="KW-0001">2Fe-2S</keyword>
<keyword evidence="5" id="KW-0411">Iron-sulfur</keyword>
<dbReference type="GO" id="GO:0046872">
    <property type="term" value="F:metal ion binding"/>
    <property type="evidence" value="ECO:0007669"/>
    <property type="project" value="UniProtKB-KW"/>
</dbReference>
<dbReference type="AlphaFoldDB" id="E6QRT2"/>
<evidence type="ECO:0000259" key="7">
    <source>
        <dbReference type="PROSITE" id="PS51085"/>
    </source>
</evidence>
<accession>E6QRT2</accession>
<dbReference type="GO" id="GO:0009055">
    <property type="term" value="F:electron transfer activity"/>
    <property type="evidence" value="ECO:0007669"/>
    <property type="project" value="TreeGrafter"/>
</dbReference>
<evidence type="ECO:0000256" key="5">
    <source>
        <dbReference type="ARBA" id="ARBA00023014"/>
    </source>
</evidence>
<evidence type="ECO:0000256" key="3">
    <source>
        <dbReference type="ARBA" id="ARBA00022723"/>
    </source>
</evidence>
<dbReference type="PRINTS" id="PR00355">
    <property type="entry name" value="ADRENODOXIN"/>
</dbReference>
<dbReference type="EMBL" id="CABR01000057">
    <property type="protein sequence ID" value="CBI09954.1"/>
    <property type="molecule type" value="Genomic_DNA"/>
</dbReference>
<organism evidence="8">
    <name type="scientific">mine drainage metagenome</name>
    <dbReference type="NCBI Taxonomy" id="410659"/>
    <lineage>
        <taxon>unclassified sequences</taxon>
        <taxon>metagenomes</taxon>
        <taxon>ecological metagenomes</taxon>
    </lineage>
</organism>
<evidence type="ECO:0000313" key="8">
    <source>
        <dbReference type="EMBL" id="CBI09954.1"/>
    </source>
</evidence>
<keyword evidence="3" id="KW-0479">Metal-binding</keyword>
<dbReference type="InterPro" id="IPR001041">
    <property type="entry name" value="2Fe-2S_ferredoxin-type"/>
</dbReference>
<dbReference type="InterPro" id="IPR036010">
    <property type="entry name" value="2Fe-2S_ferredoxin-like_sf"/>
</dbReference>
<dbReference type="Gene3D" id="3.10.20.30">
    <property type="match status" value="1"/>
</dbReference>
<comment type="cofactor">
    <cofactor evidence="6">
        <name>[2Fe-2S] cluster</name>
        <dbReference type="ChEBI" id="CHEBI:190135"/>
    </cofactor>
</comment>
<dbReference type="CDD" id="cd00207">
    <property type="entry name" value="fer2"/>
    <property type="match status" value="1"/>
</dbReference>
<dbReference type="GO" id="GO:0051537">
    <property type="term" value="F:2 iron, 2 sulfur cluster binding"/>
    <property type="evidence" value="ECO:0007669"/>
    <property type="project" value="UniProtKB-KW"/>
</dbReference>
<comment type="similarity">
    <text evidence="1">Belongs to the adrenodoxin/putidaredoxin family.</text>
</comment>
<sequence length="98" mass="10435">MPVLTLQPSGKTIEAESGKSLLSAILAAGESVLHKCEGKAECGSCHIYVKEGRKTLSKIQRAENEKLDSIVGVSSNSRLACQTLMGTENITVELLSFV</sequence>
<keyword evidence="4" id="KW-0408">Iron</keyword>
<proteinExistence type="inferred from homology"/>
<evidence type="ECO:0000256" key="6">
    <source>
        <dbReference type="ARBA" id="ARBA00034078"/>
    </source>
</evidence>
<gene>
    <name evidence="8" type="primary">fdx</name>
    <name evidence="8" type="ORF">CARN7_0704</name>
</gene>
<dbReference type="GO" id="GO:0140647">
    <property type="term" value="P:P450-containing electron transport chain"/>
    <property type="evidence" value="ECO:0007669"/>
    <property type="project" value="InterPro"/>
</dbReference>
<protein>
    <submittedName>
        <fullName evidence="8">(2Fe-2S) ferredoxin</fullName>
    </submittedName>
</protein>
<feature type="domain" description="2Fe-2S ferredoxin-type" evidence="7">
    <location>
        <begin position="2"/>
        <end position="98"/>
    </location>
</feature>
<dbReference type="InterPro" id="IPR001055">
    <property type="entry name" value="Adrenodoxin-like"/>
</dbReference>
<evidence type="ECO:0000256" key="2">
    <source>
        <dbReference type="ARBA" id="ARBA00022714"/>
    </source>
</evidence>
<dbReference type="PANTHER" id="PTHR23426:SF65">
    <property type="entry name" value="FERREDOXIN-2, MITOCHONDRIAL"/>
    <property type="match status" value="1"/>
</dbReference>
<name>E6QRT2_9ZZZZ</name>
<dbReference type="SUPFAM" id="SSF54292">
    <property type="entry name" value="2Fe-2S ferredoxin-like"/>
    <property type="match status" value="1"/>
</dbReference>